<keyword evidence="1" id="KW-0560">Oxidoreductase</keyword>
<dbReference type="OrthoDB" id="5168853at2"/>
<comment type="caution">
    <text evidence="1">The sequence shown here is derived from an EMBL/GenBank/DDBJ whole genome shotgun (WGS) entry which is preliminary data.</text>
</comment>
<dbReference type="RefSeq" id="WP_107568416.1">
    <property type="nucleotide sequence ID" value="NZ_PYYB01000001.1"/>
</dbReference>
<dbReference type="Pfam" id="PF13450">
    <property type="entry name" value="NAD_binding_8"/>
    <property type="match status" value="1"/>
</dbReference>
<dbReference type="InterPro" id="IPR051209">
    <property type="entry name" value="FAD-bind_Monooxygenase_sf"/>
</dbReference>
<dbReference type="InterPro" id="IPR036188">
    <property type="entry name" value="FAD/NAD-bd_sf"/>
</dbReference>
<name>A0A2T4UKJ2_9ACTN</name>
<keyword evidence="1" id="KW-0503">Monooxygenase</keyword>
<dbReference type="SUPFAM" id="SSF51905">
    <property type="entry name" value="FAD/NAD(P)-binding domain"/>
    <property type="match status" value="2"/>
</dbReference>
<dbReference type="PANTHER" id="PTHR42877">
    <property type="entry name" value="L-ORNITHINE N(5)-MONOOXYGENASE-RELATED"/>
    <property type="match status" value="1"/>
</dbReference>
<dbReference type="EMBL" id="PYYB01000001">
    <property type="protein sequence ID" value="PTL59772.1"/>
    <property type="molecule type" value="Genomic_DNA"/>
</dbReference>
<sequence>MTPTHTDVAIIGSGFAGLGMAIALRRSGHHDFVVLEKADGLGGTWRANHYPGCACDVPTPYYSFSFAPKPDWSRFYAPHDEIQAYMEDCCDRFGVRDHLRFGQEVTGMRWDDATQRWTVDVAGEPAVVARVVVNAPGGLSRPAYPDVEGLGDFAGPWFHSARWDHDVDLRGARVAVVGTGASAIQFVPRIAKEAAHVDVFQRTPPWVLPKPDFPIPRVQQALHRRLPVTQRAVRGLVWATQEYAGLGNTRFQALTRPLESVGRAWIRRFVRDPALARQLTPDYRIGCKRLLLSNDWYATLARENVAVVGGGIARVTARGVVTADGVEHAADVLVFGTGFAATDPVGDLAVVGRDGLDLRTAWADGMRAHKGTTIAGFPNFFLMPGPNTGTGHTSQVFMIEQQIAHTMLALTRLRERGDAVIEPRPEAQATFNRWIDRRMEKTVWIRGGCSSWYLDEQGRNTTLWPASSLRFRRTLGTVVDADYRFDAPVPTPDGTPAVPAPTEVVA</sequence>
<organism evidence="1 2">
    <name type="scientific">Paraconexibacter algicola</name>
    <dbReference type="NCBI Taxonomy" id="2133960"/>
    <lineage>
        <taxon>Bacteria</taxon>
        <taxon>Bacillati</taxon>
        <taxon>Actinomycetota</taxon>
        <taxon>Thermoleophilia</taxon>
        <taxon>Solirubrobacterales</taxon>
        <taxon>Paraconexibacteraceae</taxon>
        <taxon>Paraconexibacter</taxon>
    </lineage>
</organism>
<accession>A0A2T4UKJ2</accession>
<protein>
    <submittedName>
        <fullName evidence="1">4-hydroxyacetophenone monooxygenase</fullName>
    </submittedName>
</protein>
<dbReference type="Proteomes" id="UP000240739">
    <property type="component" value="Unassembled WGS sequence"/>
</dbReference>
<gene>
    <name evidence="1" type="ORF">C7Y72_08960</name>
</gene>
<dbReference type="GO" id="GO:0004497">
    <property type="term" value="F:monooxygenase activity"/>
    <property type="evidence" value="ECO:0007669"/>
    <property type="project" value="UniProtKB-KW"/>
</dbReference>
<keyword evidence="2" id="KW-1185">Reference proteome</keyword>
<dbReference type="Gene3D" id="3.50.50.60">
    <property type="entry name" value="FAD/NAD(P)-binding domain"/>
    <property type="match status" value="3"/>
</dbReference>
<evidence type="ECO:0000313" key="1">
    <source>
        <dbReference type="EMBL" id="PTL59772.1"/>
    </source>
</evidence>
<reference evidence="1 2" key="1">
    <citation type="submission" date="2018-03" db="EMBL/GenBank/DDBJ databases">
        <title>Aquarubrobacter algicola gen. nov., sp. nov., a novel actinobacterium isolated from shallow eutrophic lake during the end of cyanobacterial harmful algal blooms.</title>
        <authorList>
            <person name="Chun S.J."/>
        </authorList>
    </citation>
    <scope>NUCLEOTIDE SEQUENCE [LARGE SCALE GENOMIC DNA]</scope>
    <source>
        <strain evidence="1 2">Seoho-28</strain>
    </source>
</reference>
<proteinExistence type="predicted"/>
<dbReference type="AlphaFoldDB" id="A0A2T4UKJ2"/>
<evidence type="ECO:0000313" key="2">
    <source>
        <dbReference type="Proteomes" id="UP000240739"/>
    </source>
</evidence>
<dbReference type="PRINTS" id="PR00469">
    <property type="entry name" value="PNDRDTASEII"/>
</dbReference>
<dbReference type="PANTHER" id="PTHR42877:SF4">
    <property type="entry name" value="FAD_NAD(P)-BINDING DOMAIN-CONTAINING PROTEIN-RELATED"/>
    <property type="match status" value="1"/>
</dbReference>